<evidence type="ECO:0000313" key="2">
    <source>
        <dbReference type="EMBL" id="PLT86983.1"/>
    </source>
</evidence>
<evidence type="ECO:0000313" key="3">
    <source>
        <dbReference type="Proteomes" id="UP000234840"/>
    </source>
</evidence>
<sequence length="412" mass="47078">MKKILKVMLCFIGLICVIGLCLVVPISYVTNYKKVTVDISNSSDGQHELVLQAIGEPEWPFGSASGRLVLKEGKDKISQTDFELHNDGASISSNCWKVTWHEDYVEIILSGEEQFEEQVILYFDGTKEIQQLTDVTDTEVEYPSGERLDESRVITEQSFDVELNGWGEVQFVSYLPTYETLWEDVSFVLAKDNQIIYYFPECYENNSTENDSVGMFDSVEAVGFQDIDGDGAKDVIVIINYVTGAGSQRMMPRKTIRIFSSQDNGFVIRHDLMDELMENMKEDDISISAICDYVTLIQTEEIYDGYRAIYQQYFAGEGCDFMVSYSANGNSRVILNENEEIIEYLIYDRLSENEKCELYVLYRSKKNTDGSWYISEAEILDIFEYNMSTKDVVSSGKTSWSATGSEEYYEIN</sequence>
<keyword evidence="1" id="KW-1133">Transmembrane helix</keyword>
<name>A0A2N5Q026_MEDGN</name>
<dbReference type="AlphaFoldDB" id="A0A2N5Q026"/>
<reference evidence="2 3" key="1">
    <citation type="journal article" date="2017" name="Genome Med.">
        <title>A novel Ruminococcus gnavus clade enriched in inflammatory bowel disease patients.</title>
        <authorList>
            <person name="Hall A.B."/>
            <person name="Yassour M."/>
            <person name="Sauk J."/>
            <person name="Garner A."/>
            <person name="Jiang X."/>
            <person name="Arthur T."/>
            <person name="Lagoudas G.K."/>
            <person name="Vatanen T."/>
            <person name="Fornelos N."/>
            <person name="Wilson R."/>
            <person name="Bertha M."/>
            <person name="Cohen M."/>
            <person name="Garber J."/>
            <person name="Khalili H."/>
            <person name="Gevers D."/>
            <person name="Ananthakrishnan A.N."/>
            <person name="Kugathasan S."/>
            <person name="Lander E.S."/>
            <person name="Blainey P."/>
            <person name="Vlamakis H."/>
            <person name="Xavier R.J."/>
            <person name="Huttenhower C."/>
        </authorList>
    </citation>
    <scope>NUCLEOTIDE SEQUENCE [LARGE SCALE GENOMIC DNA]</scope>
    <source>
        <strain evidence="2 3">RJX1128</strain>
    </source>
</reference>
<evidence type="ECO:0008006" key="4">
    <source>
        <dbReference type="Google" id="ProtNLM"/>
    </source>
</evidence>
<keyword evidence="1" id="KW-0812">Transmembrane</keyword>
<comment type="caution">
    <text evidence="2">The sequence shown here is derived from an EMBL/GenBank/DDBJ whole genome shotgun (WGS) entry which is preliminary data.</text>
</comment>
<dbReference type="RefSeq" id="WP_101882387.1">
    <property type="nucleotide sequence ID" value="NZ_NIHW01000016.1"/>
</dbReference>
<protein>
    <recommendedName>
        <fullName evidence="4">VCBS repeat-containing protein</fullName>
    </recommendedName>
</protein>
<feature type="transmembrane region" description="Helical" evidence="1">
    <location>
        <begin position="7"/>
        <end position="28"/>
    </location>
</feature>
<gene>
    <name evidence="2" type="ORF">CDL20_07575</name>
</gene>
<keyword evidence="1" id="KW-0472">Membrane</keyword>
<proteinExistence type="predicted"/>
<organism evidence="2 3">
    <name type="scientific">Mediterraneibacter gnavus</name>
    <name type="common">Ruminococcus gnavus</name>
    <dbReference type="NCBI Taxonomy" id="33038"/>
    <lineage>
        <taxon>Bacteria</taxon>
        <taxon>Bacillati</taxon>
        <taxon>Bacillota</taxon>
        <taxon>Clostridia</taxon>
        <taxon>Lachnospirales</taxon>
        <taxon>Lachnospiraceae</taxon>
        <taxon>Mediterraneibacter</taxon>
    </lineage>
</organism>
<dbReference type="EMBL" id="NIHW01000016">
    <property type="protein sequence ID" value="PLT86983.1"/>
    <property type="molecule type" value="Genomic_DNA"/>
</dbReference>
<accession>A0A2N5Q026</accession>
<evidence type="ECO:0000256" key="1">
    <source>
        <dbReference type="SAM" id="Phobius"/>
    </source>
</evidence>
<dbReference type="Proteomes" id="UP000234840">
    <property type="component" value="Unassembled WGS sequence"/>
</dbReference>